<dbReference type="Gene3D" id="1.10.260.40">
    <property type="entry name" value="lambda repressor-like DNA-binding domains"/>
    <property type="match status" value="1"/>
</dbReference>
<dbReference type="Pfam" id="PF00717">
    <property type="entry name" value="Peptidase_S24"/>
    <property type="match status" value="1"/>
</dbReference>
<proteinExistence type="predicted"/>
<evidence type="ECO:0000259" key="4">
    <source>
        <dbReference type="PROSITE" id="PS50943"/>
    </source>
</evidence>
<evidence type="ECO:0000256" key="1">
    <source>
        <dbReference type="ARBA" id="ARBA00023015"/>
    </source>
</evidence>
<dbReference type="GO" id="GO:0003677">
    <property type="term" value="F:DNA binding"/>
    <property type="evidence" value="ECO:0007669"/>
    <property type="project" value="UniProtKB-KW"/>
</dbReference>
<dbReference type="Proteomes" id="UP000464086">
    <property type="component" value="Chromosome"/>
</dbReference>
<name>A0A6P1GIY8_SPHYA</name>
<dbReference type="SUPFAM" id="SSF51306">
    <property type="entry name" value="LexA/Signal peptidase"/>
    <property type="match status" value="1"/>
</dbReference>
<dbReference type="EMBL" id="CP047218">
    <property type="protein sequence ID" value="QHD68204.1"/>
    <property type="molecule type" value="Genomic_DNA"/>
</dbReference>
<accession>A0A6P1GIY8</accession>
<dbReference type="InterPro" id="IPR036286">
    <property type="entry name" value="LexA/Signal_pep-like_sf"/>
</dbReference>
<dbReference type="InterPro" id="IPR010982">
    <property type="entry name" value="Lambda_DNA-bd_dom_sf"/>
</dbReference>
<keyword evidence="1" id="KW-0805">Transcription regulation</keyword>
<evidence type="ECO:0000256" key="3">
    <source>
        <dbReference type="ARBA" id="ARBA00023163"/>
    </source>
</evidence>
<keyword evidence="3" id="KW-0804">Transcription</keyword>
<sequence>MNTNQHERLRQARVEAGYRSAAAAAEAHGWNVSTYRHHENGTRGYAQDHAKAYARAFKVSAIWLLGLQSDPKPEVNEYLAQSLNTHEPLASSLADLDEMLREEAGQALVHRFKMSDFNGFLATDFPLFHDRDQDFWFKAFDVDLLTQLAKVEPVQICTIYVSDGSMAPTIKEGASILIDTGATEIEQQDAIWLISIGETAMIRRVFVRPGGTLAISADSITNSFTEFERYDVQIHGKVVWIGQSV</sequence>
<gene>
    <name evidence="5" type="ORF">GS397_14885</name>
</gene>
<organism evidence="5 6">
    <name type="scientific">Sphingobium yanoikuyae</name>
    <name type="common">Sphingomonas yanoikuyae</name>
    <dbReference type="NCBI Taxonomy" id="13690"/>
    <lineage>
        <taxon>Bacteria</taxon>
        <taxon>Pseudomonadati</taxon>
        <taxon>Pseudomonadota</taxon>
        <taxon>Alphaproteobacteria</taxon>
        <taxon>Sphingomonadales</taxon>
        <taxon>Sphingomonadaceae</taxon>
        <taxon>Sphingobium</taxon>
    </lineage>
</organism>
<reference evidence="5 6" key="1">
    <citation type="submission" date="2019-12" db="EMBL/GenBank/DDBJ databases">
        <title>Functional and genomic insights into the Sphingobium yanoikuyae YC-JY1, a bacterium efficiently degrading bisphenol A.</title>
        <authorList>
            <person name="Jia Y."/>
            <person name="Li X."/>
            <person name="Wang J."/>
            <person name="Eltoukhy A."/>
            <person name="Lamraoui I."/>
            <person name="Yan Y."/>
        </authorList>
    </citation>
    <scope>NUCLEOTIDE SEQUENCE [LARGE SCALE GENOMIC DNA]</scope>
    <source>
        <strain evidence="5 6">YC-JY1</strain>
    </source>
</reference>
<keyword evidence="2" id="KW-0238">DNA-binding</keyword>
<dbReference type="AlphaFoldDB" id="A0A6P1GIY8"/>
<dbReference type="PANTHER" id="PTHR40661:SF3">
    <property type="entry name" value="FELS-1 PROPHAGE TRANSCRIPTIONAL REGULATOR"/>
    <property type="match status" value="1"/>
</dbReference>
<dbReference type="InterPro" id="IPR001387">
    <property type="entry name" value="Cro/C1-type_HTH"/>
</dbReference>
<dbReference type="SMART" id="SM00530">
    <property type="entry name" value="HTH_XRE"/>
    <property type="match status" value="1"/>
</dbReference>
<evidence type="ECO:0000313" key="5">
    <source>
        <dbReference type="EMBL" id="QHD68204.1"/>
    </source>
</evidence>
<dbReference type="CDD" id="cd00093">
    <property type="entry name" value="HTH_XRE"/>
    <property type="match status" value="1"/>
</dbReference>
<evidence type="ECO:0000256" key="2">
    <source>
        <dbReference type="ARBA" id="ARBA00023125"/>
    </source>
</evidence>
<dbReference type="Gene3D" id="2.10.109.10">
    <property type="entry name" value="Umud Fragment, subunit A"/>
    <property type="match status" value="1"/>
</dbReference>
<dbReference type="RefSeq" id="WP_159366906.1">
    <property type="nucleotide sequence ID" value="NZ_CP047218.1"/>
</dbReference>
<dbReference type="InterPro" id="IPR039418">
    <property type="entry name" value="LexA-like"/>
</dbReference>
<evidence type="ECO:0000313" key="6">
    <source>
        <dbReference type="Proteomes" id="UP000464086"/>
    </source>
</evidence>
<dbReference type="InterPro" id="IPR015927">
    <property type="entry name" value="Peptidase_S24_S26A/B/C"/>
</dbReference>
<dbReference type="CDD" id="cd06529">
    <property type="entry name" value="S24_LexA-like"/>
    <property type="match status" value="1"/>
</dbReference>
<dbReference type="PANTHER" id="PTHR40661">
    <property type="match status" value="1"/>
</dbReference>
<dbReference type="PROSITE" id="PS50943">
    <property type="entry name" value="HTH_CROC1"/>
    <property type="match status" value="1"/>
</dbReference>
<feature type="domain" description="HTH cro/C1-type" evidence="4">
    <location>
        <begin position="9"/>
        <end position="64"/>
    </location>
</feature>
<protein>
    <recommendedName>
        <fullName evidence="4">HTH cro/C1-type domain-containing protein</fullName>
    </recommendedName>
</protein>
<dbReference type="SUPFAM" id="SSF47413">
    <property type="entry name" value="lambda repressor-like DNA-binding domains"/>
    <property type="match status" value="1"/>
</dbReference>